<keyword evidence="2" id="KW-1185">Reference proteome</keyword>
<sequence>MPLINLVGVMPLIGAECEDSSLSSLARLRSGTLPPVERSVASHWCQLVFAVGSTGKQPLGQSCRLSSAYRLSRRIRKIRVPTQL</sequence>
<name>A0ACC2RZP5_9FUNG</name>
<evidence type="ECO:0000313" key="2">
    <source>
        <dbReference type="Proteomes" id="UP001165960"/>
    </source>
</evidence>
<organism evidence="1 2">
    <name type="scientific">Entomophthora muscae</name>
    <dbReference type="NCBI Taxonomy" id="34485"/>
    <lineage>
        <taxon>Eukaryota</taxon>
        <taxon>Fungi</taxon>
        <taxon>Fungi incertae sedis</taxon>
        <taxon>Zoopagomycota</taxon>
        <taxon>Entomophthoromycotina</taxon>
        <taxon>Entomophthoromycetes</taxon>
        <taxon>Entomophthorales</taxon>
        <taxon>Entomophthoraceae</taxon>
        <taxon>Entomophthora</taxon>
    </lineage>
</organism>
<gene>
    <name evidence="1" type="ORF">DSO57_1002060</name>
</gene>
<protein>
    <submittedName>
        <fullName evidence="1">Uncharacterized protein</fullName>
    </submittedName>
</protein>
<comment type="caution">
    <text evidence="1">The sequence shown here is derived from an EMBL/GenBank/DDBJ whole genome shotgun (WGS) entry which is preliminary data.</text>
</comment>
<evidence type="ECO:0000313" key="1">
    <source>
        <dbReference type="EMBL" id="KAJ9055584.1"/>
    </source>
</evidence>
<dbReference type="Proteomes" id="UP001165960">
    <property type="component" value="Unassembled WGS sequence"/>
</dbReference>
<dbReference type="EMBL" id="QTSX02006394">
    <property type="protein sequence ID" value="KAJ9055584.1"/>
    <property type="molecule type" value="Genomic_DNA"/>
</dbReference>
<proteinExistence type="predicted"/>
<accession>A0ACC2RZP5</accession>
<reference evidence="1" key="1">
    <citation type="submission" date="2022-04" db="EMBL/GenBank/DDBJ databases">
        <title>Genome of the entomopathogenic fungus Entomophthora muscae.</title>
        <authorList>
            <person name="Elya C."/>
            <person name="Lovett B.R."/>
            <person name="Lee E."/>
            <person name="Macias A.M."/>
            <person name="Hajek A.E."/>
            <person name="De Bivort B.L."/>
            <person name="Kasson M.T."/>
            <person name="De Fine Licht H.H."/>
            <person name="Stajich J.E."/>
        </authorList>
    </citation>
    <scope>NUCLEOTIDE SEQUENCE</scope>
    <source>
        <strain evidence="1">Berkeley</strain>
    </source>
</reference>